<feature type="region of interest" description="Disordered" evidence="1">
    <location>
        <begin position="1"/>
        <end position="43"/>
    </location>
</feature>
<organism evidence="2">
    <name type="scientific">Arion vulgaris</name>
    <dbReference type="NCBI Taxonomy" id="1028688"/>
    <lineage>
        <taxon>Eukaryota</taxon>
        <taxon>Metazoa</taxon>
        <taxon>Spiralia</taxon>
        <taxon>Lophotrochozoa</taxon>
        <taxon>Mollusca</taxon>
        <taxon>Gastropoda</taxon>
        <taxon>Heterobranchia</taxon>
        <taxon>Euthyneura</taxon>
        <taxon>Panpulmonata</taxon>
        <taxon>Eupulmonata</taxon>
        <taxon>Stylommatophora</taxon>
        <taxon>Helicina</taxon>
        <taxon>Arionoidea</taxon>
        <taxon>Arionidae</taxon>
        <taxon>Arion</taxon>
    </lineage>
</organism>
<sequence>MSYRDVGRGSNSGPRPDELNNYNSEKRGRGKFSEPPSRFQQYQYDYYSRPDVAPRSAPLFPVPGVVGLPLLRPAATNMPPVHRADSPPKNVHPPQS</sequence>
<dbReference type="AlphaFoldDB" id="A0A0B7C234"/>
<protein>
    <submittedName>
        <fullName evidence="2">Uncharacterized protein</fullName>
    </submittedName>
</protein>
<reference evidence="2" key="1">
    <citation type="submission" date="2014-12" db="EMBL/GenBank/DDBJ databases">
        <title>Insight into the proteome of Arion vulgaris.</title>
        <authorList>
            <person name="Aradska J."/>
            <person name="Bulat T."/>
            <person name="Smidak R."/>
            <person name="Sarate P."/>
            <person name="Gangsoo J."/>
            <person name="Sialana F."/>
            <person name="Bilban M."/>
            <person name="Lubec G."/>
        </authorList>
    </citation>
    <scope>NUCLEOTIDE SEQUENCE</scope>
    <source>
        <tissue evidence="2">Skin</tissue>
    </source>
</reference>
<accession>A0A0B7C234</accession>
<gene>
    <name evidence="2" type="primary">ORF218789</name>
</gene>
<proteinExistence type="predicted"/>
<feature type="non-terminal residue" evidence="2">
    <location>
        <position position="96"/>
    </location>
</feature>
<evidence type="ECO:0000256" key="1">
    <source>
        <dbReference type="SAM" id="MobiDB-lite"/>
    </source>
</evidence>
<dbReference type="EMBL" id="HACG01051594">
    <property type="protein sequence ID" value="CEK98465.1"/>
    <property type="molecule type" value="Transcribed_RNA"/>
</dbReference>
<feature type="region of interest" description="Disordered" evidence="1">
    <location>
        <begin position="72"/>
        <end position="96"/>
    </location>
</feature>
<name>A0A0B7C234_9EUPU</name>
<evidence type="ECO:0000313" key="2">
    <source>
        <dbReference type="EMBL" id="CEK98465.1"/>
    </source>
</evidence>